<protein>
    <submittedName>
        <fullName evidence="1">Uncharacterized protein</fullName>
    </submittedName>
</protein>
<organism evidence="1">
    <name type="scientific">bioreactor metagenome</name>
    <dbReference type="NCBI Taxonomy" id="1076179"/>
    <lineage>
        <taxon>unclassified sequences</taxon>
        <taxon>metagenomes</taxon>
        <taxon>ecological metagenomes</taxon>
    </lineage>
</organism>
<accession>A0A645EFY5</accession>
<dbReference type="EMBL" id="VSSQ01046374">
    <property type="protein sequence ID" value="MPN00346.1"/>
    <property type="molecule type" value="Genomic_DNA"/>
</dbReference>
<evidence type="ECO:0000313" key="1">
    <source>
        <dbReference type="EMBL" id="MPN00346.1"/>
    </source>
</evidence>
<dbReference type="AlphaFoldDB" id="A0A645EFY5"/>
<gene>
    <name evidence="1" type="ORF">SDC9_147540</name>
</gene>
<comment type="caution">
    <text evidence="1">The sequence shown here is derived from an EMBL/GenBank/DDBJ whole genome shotgun (WGS) entry which is preliminary data.</text>
</comment>
<reference evidence="1" key="1">
    <citation type="submission" date="2019-08" db="EMBL/GenBank/DDBJ databases">
        <authorList>
            <person name="Kucharzyk K."/>
            <person name="Murdoch R.W."/>
            <person name="Higgins S."/>
            <person name="Loffler F."/>
        </authorList>
    </citation>
    <scope>NUCLEOTIDE SEQUENCE</scope>
</reference>
<sequence length="103" mass="11620">MAGNMQHVAVHVVIVVQHAKGMRTGIEHVYFVVLANRRILRRIDGQRNGIAALRLAVADGQRNDHRSVRVRLRQNVQRARAVSVVRNRNAVRRNQSGICAARN</sequence>
<proteinExistence type="predicted"/>
<name>A0A645EFY5_9ZZZZ</name>